<name>A0A414AT34_9FIRM</name>
<dbReference type="Proteomes" id="UP000283975">
    <property type="component" value="Unassembled WGS sequence"/>
</dbReference>
<proteinExistence type="predicted"/>
<dbReference type="EMBL" id="QSHZ01000020">
    <property type="protein sequence ID" value="RHC54661.1"/>
    <property type="molecule type" value="Genomic_DNA"/>
</dbReference>
<evidence type="ECO:0000313" key="1">
    <source>
        <dbReference type="EMBL" id="RHC54661.1"/>
    </source>
</evidence>
<sequence length="82" mass="9748">MKIPKYIKEHIETNNKLLSQADKHSQIVLEWYHRRLEQLNADDSEIPDEDFSEIKNNWLNNGEIDISAIETNLKMLEEEIPK</sequence>
<accession>A0A414AT34</accession>
<dbReference type="RefSeq" id="WP_002572355.1">
    <property type="nucleotide sequence ID" value="NZ_CBCSIM010000025.1"/>
</dbReference>
<evidence type="ECO:0000313" key="2">
    <source>
        <dbReference type="Proteomes" id="UP000283975"/>
    </source>
</evidence>
<comment type="caution">
    <text evidence="1">The sequence shown here is derived from an EMBL/GenBank/DDBJ whole genome shotgun (WGS) entry which is preliminary data.</text>
</comment>
<reference evidence="1 2" key="1">
    <citation type="submission" date="2018-08" db="EMBL/GenBank/DDBJ databases">
        <title>A genome reference for cultivated species of the human gut microbiota.</title>
        <authorList>
            <person name="Zou Y."/>
            <person name="Xue W."/>
            <person name="Luo G."/>
        </authorList>
    </citation>
    <scope>NUCLEOTIDE SEQUENCE [LARGE SCALE GENOMIC DNA]</scope>
    <source>
        <strain evidence="1 2">AM35-14</strain>
    </source>
</reference>
<organism evidence="1 2">
    <name type="scientific">Enterocloster bolteae</name>
    <dbReference type="NCBI Taxonomy" id="208479"/>
    <lineage>
        <taxon>Bacteria</taxon>
        <taxon>Bacillati</taxon>
        <taxon>Bacillota</taxon>
        <taxon>Clostridia</taxon>
        <taxon>Lachnospirales</taxon>
        <taxon>Lachnospiraceae</taxon>
        <taxon>Enterocloster</taxon>
    </lineage>
</organism>
<dbReference type="AlphaFoldDB" id="A0A414AT34"/>
<protein>
    <submittedName>
        <fullName evidence="1">Uncharacterized protein</fullName>
    </submittedName>
</protein>
<gene>
    <name evidence="1" type="ORF">DW839_18350</name>
</gene>